<keyword evidence="3" id="KW-1185">Reference proteome</keyword>
<dbReference type="AlphaFoldDB" id="A0AAV6R369"/>
<name>A0AAV6R369_SOLSE</name>
<feature type="compositionally biased region" description="Basic and acidic residues" evidence="1">
    <location>
        <begin position="155"/>
        <end position="164"/>
    </location>
</feature>
<proteinExistence type="predicted"/>
<gene>
    <name evidence="2" type="ORF">JOB18_000905</name>
</gene>
<dbReference type="Proteomes" id="UP000693946">
    <property type="component" value="Linkage Group LG20"/>
</dbReference>
<evidence type="ECO:0000313" key="3">
    <source>
        <dbReference type="Proteomes" id="UP000693946"/>
    </source>
</evidence>
<evidence type="ECO:0000313" key="2">
    <source>
        <dbReference type="EMBL" id="KAG7499837.1"/>
    </source>
</evidence>
<accession>A0AAV6R369</accession>
<evidence type="ECO:0000256" key="1">
    <source>
        <dbReference type="SAM" id="MobiDB-lite"/>
    </source>
</evidence>
<reference evidence="2 3" key="1">
    <citation type="journal article" date="2021" name="Sci. Rep.">
        <title>Chromosome anchoring in Senegalese sole (Solea senegalensis) reveals sex-associated markers and genome rearrangements in flatfish.</title>
        <authorList>
            <person name="Guerrero-Cozar I."/>
            <person name="Gomez-Garrido J."/>
            <person name="Berbel C."/>
            <person name="Martinez-Blanch J.F."/>
            <person name="Alioto T."/>
            <person name="Claros M.G."/>
            <person name="Gagnaire P.A."/>
            <person name="Manchado M."/>
        </authorList>
    </citation>
    <scope>NUCLEOTIDE SEQUENCE [LARGE SCALE GENOMIC DNA]</scope>
    <source>
        <strain evidence="2">Sse05_10M</strain>
    </source>
</reference>
<dbReference type="EMBL" id="JAGKHQ010000013">
    <property type="protein sequence ID" value="KAG7499837.1"/>
    <property type="molecule type" value="Genomic_DNA"/>
</dbReference>
<organism evidence="2 3">
    <name type="scientific">Solea senegalensis</name>
    <name type="common">Senegalese sole</name>
    <dbReference type="NCBI Taxonomy" id="28829"/>
    <lineage>
        <taxon>Eukaryota</taxon>
        <taxon>Metazoa</taxon>
        <taxon>Chordata</taxon>
        <taxon>Craniata</taxon>
        <taxon>Vertebrata</taxon>
        <taxon>Euteleostomi</taxon>
        <taxon>Actinopterygii</taxon>
        <taxon>Neopterygii</taxon>
        <taxon>Teleostei</taxon>
        <taxon>Neoteleostei</taxon>
        <taxon>Acanthomorphata</taxon>
        <taxon>Carangaria</taxon>
        <taxon>Pleuronectiformes</taxon>
        <taxon>Pleuronectoidei</taxon>
        <taxon>Soleidae</taxon>
        <taxon>Solea</taxon>
    </lineage>
</organism>
<protein>
    <submittedName>
        <fullName evidence="2">Uncharacterized protein</fullName>
    </submittedName>
</protein>
<sequence length="243" mass="28236">MLPYLVLHASAAIRRKRRRTSLNCFITHTHTHAQFHCEAVKGSGTQHHHHNHHHHHRLRHCCRLHQEYKNTTKRRKKRGSNDIQDKKKKRRIVGNYFGLWATCLNDELKKKICNDCHVASSGLVGEEKKKGSPQQICRGRRHMWGTQEAGNTHRPNSDSEDGRWRLQPRTENAGDFNIVCLTLCLSIFQMRKMGGSIVFFFPVTRHRNSLNTHTHDTTAGLLLWRLTVTHVSVTRRVSTTSMH</sequence>
<comment type="caution">
    <text evidence="2">The sequence shown here is derived from an EMBL/GenBank/DDBJ whole genome shotgun (WGS) entry which is preliminary data.</text>
</comment>
<feature type="region of interest" description="Disordered" evidence="1">
    <location>
        <begin position="145"/>
        <end position="164"/>
    </location>
</feature>